<proteinExistence type="predicted"/>
<dbReference type="EMBL" id="KB869033">
    <property type="protein sequence ID" value="EOD08270.1"/>
    <property type="molecule type" value="Genomic_DNA"/>
</dbReference>
<dbReference type="AlphaFoldDB" id="R1D0V9"/>
<dbReference type="RefSeq" id="XP_005760699.1">
    <property type="nucleotide sequence ID" value="XM_005760642.1"/>
</dbReference>
<gene>
    <name evidence="1" type="ORF">EMIHUDRAFT_124991</name>
</gene>
<reference evidence="1" key="1">
    <citation type="submission" date="2012-07" db="EMBL/GenBank/DDBJ databases">
        <title>Genome variability drives Emilianias global distribution.</title>
        <authorList>
            <consortium name="DOE Joint Genome Institute"/>
            <person name="Read B."/>
            <person name="Kegel J."/>
            <person name="Klute M."/>
            <person name="Kuo A."/>
            <person name="Lefebvre S.C."/>
            <person name="Maumus F."/>
            <person name="Mayer C."/>
            <person name="Miller J."/>
            <person name="Allen A."/>
            <person name="Bidle K."/>
            <person name="Borodovsky M."/>
            <person name="Bowler C."/>
            <person name="Brownlee C."/>
            <person name="Claverie J.-M."/>
            <person name="Cock M."/>
            <person name="De Vargas C."/>
            <person name="Elias M."/>
            <person name="Frickenhaus S."/>
            <person name="Gladyshev V.N."/>
            <person name="Gonzalez K."/>
            <person name="Guda C."/>
            <person name="Hadaegh A."/>
            <person name="Herman E."/>
            <person name="Iglesias-Rodriguez D."/>
            <person name="Jones B."/>
            <person name="Lawson T."/>
            <person name="Leese F."/>
            <person name="Lin Y.-C."/>
            <person name="Lindquist E."/>
            <person name="Lobanov A."/>
            <person name="Lucas S."/>
            <person name="Malik S.-H.B."/>
            <person name="Marsh M.E."/>
            <person name="Mock T."/>
            <person name="Monier A."/>
            <person name="Moreau H."/>
            <person name="Mueller-Roeber B."/>
            <person name="Napier J."/>
            <person name="Ogata H."/>
            <person name="Parker M."/>
            <person name="Probert I."/>
            <person name="Quesneville H."/>
            <person name="Raines C."/>
            <person name="Rensing S."/>
            <person name="Riano-Pachon D.M."/>
            <person name="Richier S."/>
            <person name="Rokitta S."/>
            <person name="Salamov A."/>
            <person name="Sarno A.F."/>
            <person name="Schmutz J."/>
            <person name="Schroeder D."/>
            <person name="Shiraiwa Y."/>
            <person name="Soanes D.M."/>
            <person name="Valentin K."/>
            <person name="Van Der Giezen M."/>
            <person name="Van Der Peer Y."/>
            <person name="Vardi A."/>
            <person name="Verret F."/>
            <person name="Von Dassow P."/>
            <person name="Wheeler G."/>
            <person name="Williams B."/>
            <person name="Wilson W."/>
            <person name="Wolfe G."/>
            <person name="Wurch L.L."/>
            <person name="Young J."/>
            <person name="Dacks J.B."/>
            <person name="Delwiche C.F."/>
            <person name="Dyhrman S."/>
            <person name="Glockner G."/>
            <person name="John U."/>
            <person name="Richards T."/>
            <person name="Worden A.Z."/>
            <person name="Zhang X."/>
            <person name="Grigoriev I.V."/>
        </authorList>
    </citation>
    <scope>NUCLEOTIDE SEQUENCE</scope>
    <source>
        <strain evidence="1">CCMP1516</strain>
    </source>
</reference>
<accession>R1D0V9</accession>
<protein>
    <submittedName>
        <fullName evidence="1">Uncharacterized protein</fullName>
    </submittedName>
</protein>
<dbReference type="GeneID" id="17254422"/>
<evidence type="ECO:0000313" key="1">
    <source>
        <dbReference type="EMBL" id="EOD08270.1"/>
    </source>
</evidence>
<feature type="non-terminal residue" evidence="1">
    <location>
        <position position="1"/>
    </location>
</feature>
<name>R1D0V9_EMIHU</name>
<dbReference type="KEGG" id="ehx:EMIHUDRAFT_124991"/>
<organism evidence="1">
    <name type="scientific">Emiliania huxleyi</name>
    <name type="common">Coccolithophore</name>
    <name type="synonym">Pontosphaera huxleyi</name>
    <dbReference type="NCBI Taxonomy" id="2903"/>
    <lineage>
        <taxon>Eukaryota</taxon>
        <taxon>Haptista</taxon>
        <taxon>Haptophyta</taxon>
        <taxon>Prymnesiophyceae</taxon>
        <taxon>Isochrysidales</taxon>
        <taxon>Noelaerhabdaceae</taxon>
        <taxon>Emiliania</taxon>
    </lineage>
</organism>
<sequence>ESFVDTIEIVNGDTIHGFAHYWVSGVWEPGNGLSTSTLQEVEDGPTDFWVWPFDVRLRQDGCIVCPCESAPCDTCQYGCELGVSGTFQRSSVANQDPVFYLHHAFTFVVVERAMRRQGEYAAKGEGGNHQSPPFYGLDEDFNYGERERECPGNNLDEGSPFNHLGA</sequence>
<dbReference type="HOGENOM" id="CLU_1607002_0_0_1"/>